<evidence type="ECO:0000313" key="2">
    <source>
        <dbReference type="Proteomes" id="UP000297595"/>
    </source>
</evidence>
<dbReference type="AlphaFoldDB" id="A0A8H2HSR6"/>
<reference evidence="1 2" key="1">
    <citation type="submission" date="2019-03" db="EMBL/GenBank/DDBJ databases">
        <title>Nematode-trapping fungi genome.</title>
        <authorList>
            <person name="Vidal-Diez De Ulzurrun G."/>
        </authorList>
    </citation>
    <scope>NUCLEOTIDE SEQUENCE [LARGE SCALE GENOMIC DNA]</scope>
    <source>
        <strain evidence="1 2">TWF154</strain>
    </source>
</reference>
<accession>A0A8H2HSR6</accession>
<protein>
    <submittedName>
        <fullName evidence="1">Uncharacterized protein</fullName>
    </submittedName>
</protein>
<dbReference type="EMBL" id="SOZJ01000003">
    <property type="protein sequence ID" value="TGJ69843.1"/>
    <property type="molecule type" value="Genomic_DNA"/>
</dbReference>
<organism evidence="1 2">
    <name type="scientific">Orbilia oligospora</name>
    <name type="common">Nematode-trapping fungus</name>
    <name type="synonym">Arthrobotrys oligospora</name>
    <dbReference type="NCBI Taxonomy" id="2813651"/>
    <lineage>
        <taxon>Eukaryota</taxon>
        <taxon>Fungi</taxon>
        <taxon>Dikarya</taxon>
        <taxon>Ascomycota</taxon>
        <taxon>Pezizomycotina</taxon>
        <taxon>Orbiliomycetes</taxon>
        <taxon>Orbiliales</taxon>
        <taxon>Orbiliaceae</taxon>
        <taxon>Orbilia</taxon>
    </lineage>
</organism>
<name>A0A8H2HSR6_ORBOL</name>
<gene>
    <name evidence="1" type="ORF">EYR41_005852</name>
</gene>
<proteinExistence type="predicted"/>
<sequence length="91" mass="10241">MFVTPINYHDFKPRNPPKPLLLHQKQFRICILILKTNITSGERAIQETTEPRKSCIGNAGTGRPALPGMNVSYMLFWKPDAAQIGRSGTPY</sequence>
<evidence type="ECO:0000313" key="1">
    <source>
        <dbReference type="EMBL" id="TGJ69843.1"/>
    </source>
</evidence>
<dbReference type="Proteomes" id="UP000297595">
    <property type="component" value="Unassembled WGS sequence"/>
</dbReference>
<comment type="caution">
    <text evidence="1">The sequence shown here is derived from an EMBL/GenBank/DDBJ whole genome shotgun (WGS) entry which is preliminary data.</text>
</comment>